<dbReference type="SUPFAM" id="SSF90112">
    <property type="entry name" value="Neurotransmitter-gated ion-channel transmembrane pore"/>
    <property type="match status" value="1"/>
</dbReference>
<dbReference type="InterPro" id="IPR006201">
    <property type="entry name" value="Neur_channel"/>
</dbReference>
<dbReference type="PANTHER" id="PTHR18945">
    <property type="entry name" value="NEUROTRANSMITTER GATED ION CHANNEL"/>
    <property type="match status" value="1"/>
</dbReference>
<evidence type="ECO:0000313" key="15">
    <source>
        <dbReference type="Proteomes" id="UP000050794"/>
    </source>
</evidence>
<dbReference type="Pfam" id="PF02932">
    <property type="entry name" value="Neur_chan_memb"/>
    <property type="match status" value="1"/>
</dbReference>
<dbReference type="InterPro" id="IPR006202">
    <property type="entry name" value="Neur_chan_lig-bd"/>
</dbReference>
<reference evidence="16" key="1">
    <citation type="submission" date="2016-06" db="UniProtKB">
        <authorList>
            <consortium name="WormBaseParasite"/>
        </authorList>
    </citation>
    <scope>IDENTIFICATION</scope>
</reference>
<feature type="domain" description="Neurotransmitter-gated ion-channel ligand-binding" evidence="12">
    <location>
        <begin position="32"/>
        <end position="215"/>
    </location>
</feature>
<accession>A0A183UN51</accession>
<keyword evidence="6" id="KW-0732">Signal</keyword>
<evidence type="ECO:0000256" key="11">
    <source>
        <dbReference type="RuleBase" id="RU000687"/>
    </source>
</evidence>
<name>A0A183UN51_TOXCA</name>
<evidence type="ECO:0000259" key="13">
    <source>
        <dbReference type="Pfam" id="PF02932"/>
    </source>
</evidence>
<keyword evidence="5" id="KW-0812">Transmembrane</keyword>
<keyword evidence="8 11" id="KW-0406">Ion transport</keyword>
<keyword evidence="9" id="KW-0472">Membrane</keyword>
<dbReference type="InterPro" id="IPR006029">
    <property type="entry name" value="Neurotrans-gated_channel_TM"/>
</dbReference>
<dbReference type="GO" id="GO:0004888">
    <property type="term" value="F:transmembrane signaling receptor activity"/>
    <property type="evidence" value="ECO:0007669"/>
    <property type="project" value="InterPro"/>
</dbReference>
<evidence type="ECO:0000256" key="5">
    <source>
        <dbReference type="ARBA" id="ARBA00022692"/>
    </source>
</evidence>
<dbReference type="Proteomes" id="UP000050794">
    <property type="component" value="Unassembled WGS sequence"/>
</dbReference>
<protein>
    <submittedName>
        <fullName evidence="16">Neur_chan_LBD domain-containing protein</fullName>
    </submittedName>
</protein>
<dbReference type="GO" id="GO:0005230">
    <property type="term" value="F:extracellular ligand-gated monoatomic ion channel activity"/>
    <property type="evidence" value="ECO:0007669"/>
    <property type="project" value="InterPro"/>
</dbReference>
<evidence type="ECO:0000256" key="7">
    <source>
        <dbReference type="ARBA" id="ARBA00022989"/>
    </source>
</evidence>
<evidence type="ECO:0000256" key="4">
    <source>
        <dbReference type="ARBA" id="ARBA00022475"/>
    </source>
</evidence>
<dbReference type="PROSITE" id="PS00236">
    <property type="entry name" value="NEUROTR_ION_CHANNEL"/>
    <property type="match status" value="1"/>
</dbReference>
<dbReference type="Gene3D" id="2.70.170.10">
    <property type="entry name" value="Neurotransmitter-gated ion-channel ligand-binding domain"/>
    <property type="match status" value="1"/>
</dbReference>
<feature type="domain" description="Neurotransmitter-gated ion-channel transmembrane" evidence="13">
    <location>
        <begin position="218"/>
        <end position="259"/>
    </location>
</feature>
<evidence type="ECO:0000313" key="14">
    <source>
        <dbReference type="EMBL" id="VDM41242.1"/>
    </source>
</evidence>
<dbReference type="PRINTS" id="PR00253">
    <property type="entry name" value="GABAARECEPTR"/>
</dbReference>
<dbReference type="CDD" id="cd18990">
    <property type="entry name" value="LGIC_ECD_GABAAR"/>
    <property type="match status" value="1"/>
</dbReference>
<evidence type="ECO:0000256" key="9">
    <source>
        <dbReference type="ARBA" id="ARBA00023136"/>
    </source>
</evidence>
<dbReference type="FunFam" id="2.70.170.10:FF:000034">
    <property type="entry name" value="Ligand-Gated ion Channel"/>
    <property type="match status" value="1"/>
</dbReference>
<keyword evidence="3 11" id="KW-0813">Transport</keyword>
<dbReference type="GO" id="GO:0005886">
    <property type="term" value="C:plasma membrane"/>
    <property type="evidence" value="ECO:0007669"/>
    <property type="project" value="UniProtKB-SubCell"/>
</dbReference>
<keyword evidence="7" id="KW-1133">Transmembrane helix</keyword>
<dbReference type="Pfam" id="PF02931">
    <property type="entry name" value="Neur_chan_LBD"/>
    <property type="match status" value="1"/>
</dbReference>
<dbReference type="InterPro" id="IPR006028">
    <property type="entry name" value="GABAA/Glycine_rcpt"/>
</dbReference>
<gene>
    <name evidence="14" type="ORF">TCNE_LOCUS9921</name>
</gene>
<evidence type="ECO:0000313" key="16">
    <source>
        <dbReference type="WBParaSite" id="TCNE_0000992101-mRNA-1"/>
    </source>
</evidence>
<evidence type="ECO:0000256" key="10">
    <source>
        <dbReference type="ARBA" id="ARBA00023303"/>
    </source>
</evidence>
<dbReference type="InterPro" id="IPR018000">
    <property type="entry name" value="Neurotransmitter_ion_chnl_CS"/>
</dbReference>
<dbReference type="WBParaSite" id="TCNE_0000992101-mRNA-1">
    <property type="protein sequence ID" value="TCNE_0000992101-mRNA-1"/>
    <property type="gene ID" value="TCNE_0000992101"/>
</dbReference>
<evidence type="ECO:0000256" key="2">
    <source>
        <dbReference type="ARBA" id="ARBA00004236"/>
    </source>
</evidence>
<evidence type="ECO:0000256" key="3">
    <source>
        <dbReference type="ARBA" id="ARBA00022448"/>
    </source>
</evidence>
<dbReference type="Gene3D" id="1.20.58.390">
    <property type="entry name" value="Neurotransmitter-gated ion-channel transmembrane domain"/>
    <property type="match status" value="1"/>
</dbReference>
<evidence type="ECO:0000259" key="12">
    <source>
        <dbReference type="Pfam" id="PF02931"/>
    </source>
</evidence>
<dbReference type="AlphaFoldDB" id="A0A183UN51"/>
<dbReference type="SUPFAM" id="SSF63712">
    <property type="entry name" value="Nicotinic receptor ligand binding domain-like"/>
    <property type="match status" value="1"/>
</dbReference>
<dbReference type="InterPro" id="IPR038050">
    <property type="entry name" value="Neuro_actylchol_rec"/>
</dbReference>
<proteinExistence type="inferred from homology"/>
<reference evidence="14 15" key="2">
    <citation type="submission" date="2018-11" db="EMBL/GenBank/DDBJ databases">
        <authorList>
            <consortium name="Pathogen Informatics"/>
        </authorList>
    </citation>
    <scope>NUCLEOTIDE SEQUENCE [LARGE SCALE GENOMIC DNA]</scope>
</reference>
<evidence type="ECO:0000256" key="8">
    <source>
        <dbReference type="ARBA" id="ARBA00023065"/>
    </source>
</evidence>
<keyword evidence="4" id="KW-1003">Cell membrane</keyword>
<dbReference type="PRINTS" id="PR00252">
    <property type="entry name" value="NRIONCHANNEL"/>
</dbReference>
<dbReference type="InterPro" id="IPR036719">
    <property type="entry name" value="Neuro-gated_channel_TM_sf"/>
</dbReference>
<dbReference type="EMBL" id="UYWY01020326">
    <property type="protein sequence ID" value="VDM41242.1"/>
    <property type="molecule type" value="Genomic_DNA"/>
</dbReference>
<comment type="subcellular location">
    <subcellularLocation>
        <location evidence="2">Cell membrane</location>
    </subcellularLocation>
    <subcellularLocation>
        <location evidence="1">Membrane</location>
        <topology evidence="1">Multi-pass membrane protein</topology>
    </subcellularLocation>
</comment>
<comment type="similarity">
    <text evidence="11">Belongs to the ligand-gated ion channel (TC 1.A.9) family.</text>
</comment>
<keyword evidence="10 11" id="KW-0407">Ion channel</keyword>
<keyword evidence="15" id="KW-1185">Reference proteome</keyword>
<dbReference type="InterPro" id="IPR036734">
    <property type="entry name" value="Neur_chan_lig-bd_sf"/>
</dbReference>
<evidence type="ECO:0000256" key="6">
    <source>
        <dbReference type="ARBA" id="ARBA00022729"/>
    </source>
</evidence>
<organism evidence="15 16">
    <name type="scientific">Toxocara canis</name>
    <name type="common">Canine roundworm</name>
    <dbReference type="NCBI Taxonomy" id="6265"/>
    <lineage>
        <taxon>Eukaryota</taxon>
        <taxon>Metazoa</taxon>
        <taxon>Ecdysozoa</taxon>
        <taxon>Nematoda</taxon>
        <taxon>Chromadorea</taxon>
        <taxon>Rhabditida</taxon>
        <taxon>Spirurina</taxon>
        <taxon>Ascaridomorpha</taxon>
        <taxon>Ascaridoidea</taxon>
        <taxon>Toxocaridae</taxon>
        <taxon>Toxocara</taxon>
    </lineage>
</organism>
<evidence type="ECO:0000256" key="1">
    <source>
        <dbReference type="ARBA" id="ARBA00004141"/>
    </source>
</evidence>
<sequence length="277" mass="31688">MQSVIIEVLMLSSQIDSDSGTECTKNVTKAQDLAQLIMQNYSRNALPDPTPVNVIVEITIQDISDISSLAGTFIIDFWISAIWMDSRLQFFHLDPCRRNLSLDHDMEPKLWSPNVCVVNSKSTKVHDSPKPNILLMIFPNGTTWLNYRIRSEAPCDMDLRNFPLDTIRCNLIFESYSFNAAEVRLQWLTWSPVSTVKDDFNLPDFKMSNITYGRDIEMYMPTYISVFISWIAFWMDTRALPARITLSVSSLMALTFQVSIAFSCPLTNKQLSSELLQ</sequence>